<dbReference type="Gene3D" id="1.10.510.10">
    <property type="entry name" value="Transferase(Phosphotransferase) domain 1"/>
    <property type="match status" value="1"/>
</dbReference>
<dbReference type="InterPro" id="IPR011009">
    <property type="entry name" value="Kinase-like_dom_sf"/>
</dbReference>
<evidence type="ECO:0000259" key="1">
    <source>
        <dbReference type="PROSITE" id="PS50011"/>
    </source>
</evidence>
<gene>
    <name evidence="2" type="ORF">PG991_013954</name>
</gene>
<protein>
    <submittedName>
        <fullName evidence="2">Kinase-like protein</fullName>
    </submittedName>
</protein>
<accession>A0ABR1R7M4</accession>
<comment type="caution">
    <text evidence="2">The sequence shown here is derived from an EMBL/GenBank/DDBJ whole genome shotgun (WGS) entry which is preliminary data.</text>
</comment>
<organism evidence="2 3">
    <name type="scientific">Apiospora marii</name>
    <dbReference type="NCBI Taxonomy" id="335849"/>
    <lineage>
        <taxon>Eukaryota</taxon>
        <taxon>Fungi</taxon>
        <taxon>Dikarya</taxon>
        <taxon>Ascomycota</taxon>
        <taxon>Pezizomycotina</taxon>
        <taxon>Sordariomycetes</taxon>
        <taxon>Xylariomycetidae</taxon>
        <taxon>Amphisphaeriales</taxon>
        <taxon>Apiosporaceae</taxon>
        <taxon>Apiospora</taxon>
    </lineage>
</organism>
<name>A0ABR1R7M4_9PEZI</name>
<sequence>MLVSSSSGPTFHCTASSKSTASLTSCHRSFYTRPMCWRCSGATRTRTSSGRVRRGFVTGLVLDRHACSLEDYLGGEEEGGDGSGRCVELLQNQDSKKRFVDELESAVQHLHALGWAHNDIQPGNVLVAIRPGTGVANRDHDGSRAQGRPPGKAAVVIRPILIDFESARRVGEKLGTSRGRDGWIDCDRKDYRTSEVCHDVWALDRMHEWVDGYPFRDGQVDGNLPG</sequence>
<dbReference type="EMBL" id="JAQQWI010000018">
    <property type="protein sequence ID" value="KAK8001732.1"/>
    <property type="molecule type" value="Genomic_DNA"/>
</dbReference>
<dbReference type="SUPFAM" id="SSF56112">
    <property type="entry name" value="Protein kinase-like (PK-like)"/>
    <property type="match status" value="1"/>
</dbReference>
<evidence type="ECO:0000313" key="3">
    <source>
        <dbReference type="Proteomes" id="UP001396898"/>
    </source>
</evidence>
<dbReference type="InterPro" id="IPR000719">
    <property type="entry name" value="Prot_kinase_dom"/>
</dbReference>
<feature type="domain" description="Protein kinase" evidence="1">
    <location>
        <begin position="1"/>
        <end position="226"/>
    </location>
</feature>
<evidence type="ECO:0000313" key="2">
    <source>
        <dbReference type="EMBL" id="KAK8001732.1"/>
    </source>
</evidence>
<proteinExistence type="predicted"/>
<keyword evidence="3" id="KW-1185">Reference proteome</keyword>
<reference evidence="2 3" key="1">
    <citation type="submission" date="2023-01" db="EMBL/GenBank/DDBJ databases">
        <title>Analysis of 21 Apiospora genomes using comparative genomics revels a genus with tremendous synthesis potential of carbohydrate active enzymes and secondary metabolites.</title>
        <authorList>
            <person name="Sorensen T."/>
        </authorList>
    </citation>
    <scope>NUCLEOTIDE SEQUENCE [LARGE SCALE GENOMIC DNA]</scope>
    <source>
        <strain evidence="2 3">CBS 20057</strain>
    </source>
</reference>
<dbReference type="PROSITE" id="PS50011">
    <property type="entry name" value="PROTEIN_KINASE_DOM"/>
    <property type="match status" value="1"/>
</dbReference>
<dbReference type="Proteomes" id="UP001396898">
    <property type="component" value="Unassembled WGS sequence"/>
</dbReference>